<feature type="compositionally biased region" description="Polar residues" evidence="2">
    <location>
        <begin position="215"/>
        <end position="224"/>
    </location>
</feature>
<feature type="domain" description="Transcription factor Iwr1" evidence="3">
    <location>
        <begin position="389"/>
        <end position="476"/>
    </location>
</feature>
<feature type="compositionally biased region" description="Polar residues" evidence="2">
    <location>
        <begin position="60"/>
        <end position="77"/>
    </location>
</feature>
<evidence type="ECO:0000256" key="1">
    <source>
        <dbReference type="ARBA" id="ARBA00010218"/>
    </source>
</evidence>
<dbReference type="OrthoDB" id="6255506at2759"/>
<feature type="region of interest" description="Disordered" evidence="2">
    <location>
        <begin position="324"/>
        <end position="346"/>
    </location>
</feature>
<dbReference type="InterPro" id="IPR040150">
    <property type="entry name" value="Iwr1"/>
</dbReference>
<dbReference type="EMBL" id="NPHW01002758">
    <property type="protein sequence ID" value="OXV10793.1"/>
    <property type="molecule type" value="Genomic_DNA"/>
</dbReference>
<organism evidence="4 5">
    <name type="scientific">Elaphomyces granulatus</name>
    <dbReference type="NCBI Taxonomy" id="519963"/>
    <lineage>
        <taxon>Eukaryota</taxon>
        <taxon>Fungi</taxon>
        <taxon>Dikarya</taxon>
        <taxon>Ascomycota</taxon>
        <taxon>Pezizomycotina</taxon>
        <taxon>Eurotiomycetes</taxon>
        <taxon>Eurotiomycetidae</taxon>
        <taxon>Eurotiales</taxon>
        <taxon>Elaphomycetaceae</taxon>
        <taxon>Elaphomyces</taxon>
    </lineage>
</organism>
<comment type="caution">
    <text evidence="4">The sequence shown here is derived from an EMBL/GenBank/DDBJ whole genome shotgun (WGS) entry which is preliminary data.</text>
</comment>
<feature type="region of interest" description="Disordered" evidence="2">
    <location>
        <begin position="46"/>
        <end position="81"/>
    </location>
</feature>
<evidence type="ECO:0000313" key="4">
    <source>
        <dbReference type="EMBL" id="OXV10793.1"/>
    </source>
</evidence>
<evidence type="ECO:0000313" key="5">
    <source>
        <dbReference type="Proteomes" id="UP000243515"/>
    </source>
</evidence>
<dbReference type="GO" id="GO:0006606">
    <property type="term" value="P:protein import into nucleus"/>
    <property type="evidence" value="ECO:0007669"/>
    <property type="project" value="InterPro"/>
</dbReference>
<dbReference type="Proteomes" id="UP000243515">
    <property type="component" value="Unassembled WGS sequence"/>
</dbReference>
<dbReference type="PANTHER" id="PTHR28063">
    <property type="entry name" value="RNA POLYMERASE II NUCLEAR LOCALIZATION PROTEIN IWR1"/>
    <property type="match status" value="1"/>
</dbReference>
<dbReference type="GO" id="GO:0005737">
    <property type="term" value="C:cytoplasm"/>
    <property type="evidence" value="ECO:0007669"/>
    <property type="project" value="TreeGrafter"/>
</dbReference>
<evidence type="ECO:0000259" key="3">
    <source>
        <dbReference type="Pfam" id="PF08574"/>
    </source>
</evidence>
<feature type="region of interest" description="Disordered" evidence="2">
    <location>
        <begin position="215"/>
        <end position="251"/>
    </location>
</feature>
<comment type="similarity">
    <text evidence="1">Belongs to the IWR1/SLC7A6OS family.</text>
</comment>
<gene>
    <name evidence="4" type="ORF">Egran_01447</name>
</gene>
<feature type="compositionally biased region" description="Acidic residues" evidence="2">
    <location>
        <begin position="498"/>
        <end position="514"/>
    </location>
</feature>
<name>A0A232M315_9EURO</name>
<feature type="compositionally biased region" description="Acidic residues" evidence="2">
    <location>
        <begin position="472"/>
        <end position="484"/>
    </location>
</feature>
<dbReference type="Pfam" id="PF08574">
    <property type="entry name" value="Iwr1"/>
    <property type="match status" value="1"/>
</dbReference>
<feature type="region of interest" description="Disordered" evidence="2">
    <location>
        <begin position="447"/>
        <end position="526"/>
    </location>
</feature>
<reference evidence="4 5" key="1">
    <citation type="journal article" date="2015" name="Environ. Microbiol.">
        <title>Metagenome sequence of Elaphomyces granulatus from sporocarp tissue reveals Ascomycota ectomycorrhizal fingerprints of genome expansion and a Proteobacteria-rich microbiome.</title>
        <authorList>
            <person name="Quandt C.A."/>
            <person name="Kohler A."/>
            <person name="Hesse C.N."/>
            <person name="Sharpton T.J."/>
            <person name="Martin F."/>
            <person name="Spatafora J.W."/>
        </authorList>
    </citation>
    <scope>NUCLEOTIDE SEQUENCE [LARGE SCALE GENOMIC DNA]</scope>
    <source>
        <strain evidence="4 5">OSC145934</strain>
    </source>
</reference>
<feature type="compositionally biased region" description="Polar residues" evidence="2">
    <location>
        <begin position="336"/>
        <end position="346"/>
    </location>
</feature>
<feature type="compositionally biased region" description="Basic and acidic residues" evidence="2">
    <location>
        <begin position="99"/>
        <end position="112"/>
    </location>
</feature>
<keyword evidence="5" id="KW-1185">Reference proteome</keyword>
<evidence type="ECO:0000256" key="2">
    <source>
        <dbReference type="SAM" id="MobiDB-lite"/>
    </source>
</evidence>
<dbReference type="AlphaFoldDB" id="A0A232M315"/>
<accession>A0A232M315</accession>
<feature type="region of interest" description="Disordered" evidence="2">
    <location>
        <begin position="99"/>
        <end position="123"/>
    </location>
</feature>
<proteinExistence type="inferred from homology"/>
<feature type="compositionally biased region" description="Acidic residues" evidence="2">
    <location>
        <begin position="447"/>
        <end position="464"/>
    </location>
</feature>
<protein>
    <recommendedName>
        <fullName evidence="3">Transcription factor Iwr1 domain-containing protein</fullName>
    </recommendedName>
</protein>
<dbReference type="InterPro" id="IPR013883">
    <property type="entry name" value="TF_Iwr1_dom"/>
</dbReference>
<sequence length="535" mass="59358">MALPLEHISIKRHREEEPVDTLYIQSELHHNKRRFTGFIFHRVQVGGSDASNDPQDTRSSRAVSSSGFNFPTRQSPSRVPLVRATSPGAEFREERLHAAAQKERQDKMKVHPDSSLQPSVATPGRLASLPGGLYPHSSETATPASSLGVTASLRRFHISRPSTPISLLKVAGAGIQKRRDGIPARVILVEKSNRIPLSRRVSNIEGIIQAAVNPSASAGAQTELTGGDDKRLPEPKPQPRKRPIINSAEKRWREQQKATISAAKARLLSSYKDEAEIYLDDSDDGREKLAREFEQIALELRHPDVEMKNAELTQVSDLSVPEKTLPVKPLPKYQPRSPTSNKRGDLISQTRTGNLMEKDEAYETQDAMQMDPSGSSNDIKQDCGNNGMEYVYDTYVRRPLHAGQTLVNPLAGMEADHRQNGVDIPRTDIGVVVITQEDEELWASFVEEEEEEDQWNGADDDSNAEDNPANDYPDEDLSSADEGDAPAAIYRKYRDGASDAEEYGGYDEDDEDGFADSNRSGPRDDDIEHYLALSI</sequence>
<dbReference type="PANTHER" id="PTHR28063:SF1">
    <property type="entry name" value="RNA POLYMERASE II NUCLEAR LOCALIZATION PROTEIN IWR1"/>
    <property type="match status" value="1"/>
</dbReference>